<dbReference type="PROSITE" id="PS50943">
    <property type="entry name" value="HTH_CROC1"/>
    <property type="match status" value="1"/>
</dbReference>
<evidence type="ECO:0000313" key="3">
    <source>
        <dbReference type="Proteomes" id="UP001338137"/>
    </source>
</evidence>
<dbReference type="InterPro" id="IPR001387">
    <property type="entry name" value="Cro/C1-type_HTH"/>
</dbReference>
<proteinExistence type="predicted"/>
<dbReference type="Proteomes" id="UP001338137">
    <property type="component" value="Unassembled WGS sequence"/>
</dbReference>
<protein>
    <submittedName>
        <fullName evidence="2">Helix-turn-helix transcriptional regulator</fullName>
    </submittedName>
</protein>
<dbReference type="EMBL" id="JARLKY010000090">
    <property type="protein sequence ID" value="MEC0231255.1"/>
    <property type="molecule type" value="Genomic_DNA"/>
</dbReference>
<reference evidence="2 3" key="1">
    <citation type="submission" date="2023-03" db="EMBL/GenBank/DDBJ databases">
        <title>Bacillus Genome Sequencing.</title>
        <authorList>
            <person name="Dunlap C."/>
        </authorList>
    </citation>
    <scope>NUCLEOTIDE SEQUENCE [LARGE SCALE GENOMIC DNA]</scope>
    <source>
        <strain evidence="2 3">BD-533</strain>
    </source>
</reference>
<dbReference type="Gene3D" id="1.10.260.40">
    <property type="entry name" value="lambda repressor-like DNA-binding domains"/>
    <property type="match status" value="1"/>
</dbReference>
<gene>
    <name evidence="2" type="ORF">P4I72_29575</name>
</gene>
<keyword evidence="3" id="KW-1185">Reference proteome</keyword>
<sequence>MKIVVRDTENLKKIIITKGYSIRSFGRALGTSGPYANQIVNSVRNPGPIIARNIVDLLGVQYDEIFFIESGNKSDQAV</sequence>
<comment type="caution">
    <text evidence="2">The sequence shown here is derived from an EMBL/GenBank/DDBJ whole genome shotgun (WGS) entry which is preliminary data.</text>
</comment>
<accession>A0ABU6GBA9</accession>
<dbReference type="SMART" id="SM00530">
    <property type="entry name" value="HTH_XRE"/>
    <property type="match status" value="1"/>
</dbReference>
<name>A0ABU6GBA9_9BACL</name>
<feature type="domain" description="HTH cro/C1-type" evidence="1">
    <location>
        <begin position="11"/>
        <end position="65"/>
    </location>
</feature>
<dbReference type="InterPro" id="IPR010982">
    <property type="entry name" value="Lambda_DNA-bd_dom_sf"/>
</dbReference>
<evidence type="ECO:0000313" key="2">
    <source>
        <dbReference type="EMBL" id="MEC0231255.1"/>
    </source>
</evidence>
<organism evidence="2 3">
    <name type="scientific">Paenibacillus alba</name>
    <dbReference type="NCBI Taxonomy" id="1197127"/>
    <lineage>
        <taxon>Bacteria</taxon>
        <taxon>Bacillati</taxon>
        <taxon>Bacillota</taxon>
        <taxon>Bacilli</taxon>
        <taxon>Bacillales</taxon>
        <taxon>Paenibacillaceae</taxon>
        <taxon>Paenibacillus</taxon>
    </lineage>
</organism>
<dbReference type="Pfam" id="PF01381">
    <property type="entry name" value="HTH_3"/>
    <property type="match status" value="1"/>
</dbReference>
<dbReference type="RefSeq" id="WP_326075222.1">
    <property type="nucleotide sequence ID" value="NZ_JARLKY010000090.1"/>
</dbReference>
<dbReference type="CDD" id="cd00093">
    <property type="entry name" value="HTH_XRE"/>
    <property type="match status" value="1"/>
</dbReference>
<evidence type="ECO:0000259" key="1">
    <source>
        <dbReference type="PROSITE" id="PS50943"/>
    </source>
</evidence>
<dbReference type="SUPFAM" id="SSF47413">
    <property type="entry name" value="lambda repressor-like DNA-binding domains"/>
    <property type="match status" value="1"/>
</dbReference>